<protein>
    <submittedName>
        <fullName evidence="9">FtsX-like permease family protein</fullName>
    </submittedName>
</protein>
<reference evidence="9 10" key="1">
    <citation type="submission" date="2019-12" db="EMBL/GenBank/DDBJ databases">
        <title>Spirosoma sp. HMF4905 genome sequencing and assembly.</title>
        <authorList>
            <person name="Kang H."/>
            <person name="Cha I."/>
            <person name="Kim H."/>
            <person name="Joh K."/>
        </authorList>
    </citation>
    <scope>NUCLEOTIDE SEQUENCE [LARGE SCALE GENOMIC DNA]</scope>
    <source>
        <strain evidence="9 10">HMF4905</strain>
    </source>
</reference>
<gene>
    <name evidence="9" type="ORF">GO755_15635</name>
</gene>
<keyword evidence="5 6" id="KW-0472">Membrane</keyword>
<feature type="transmembrane region" description="Helical" evidence="6">
    <location>
        <begin position="422"/>
        <end position="445"/>
    </location>
</feature>
<evidence type="ECO:0000256" key="3">
    <source>
        <dbReference type="ARBA" id="ARBA00022692"/>
    </source>
</evidence>
<feature type="transmembrane region" description="Helical" evidence="6">
    <location>
        <begin position="21"/>
        <end position="41"/>
    </location>
</feature>
<dbReference type="InterPro" id="IPR003838">
    <property type="entry name" value="ABC3_permease_C"/>
</dbReference>
<name>A0A7K1SCD6_9BACT</name>
<dbReference type="GO" id="GO:0005886">
    <property type="term" value="C:plasma membrane"/>
    <property type="evidence" value="ECO:0007669"/>
    <property type="project" value="UniProtKB-SubCell"/>
</dbReference>
<keyword evidence="4 6" id="KW-1133">Transmembrane helix</keyword>
<evidence type="ECO:0000313" key="10">
    <source>
        <dbReference type="Proteomes" id="UP000436006"/>
    </source>
</evidence>
<feature type="domain" description="MacB-like periplasmic core" evidence="8">
    <location>
        <begin position="433"/>
        <end position="628"/>
    </location>
</feature>
<dbReference type="EMBL" id="WPIN01000005">
    <property type="protein sequence ID" value="MVM31477.1"/>
    <property type="molecule type" value="Genomic_DNA"/>
</dbReference>
<evidence type="ECO:0000259" key="7">
    <source>
        <dbReference type="Pfam" id="PF02687"/>
    </source>
</evidence>
<evidence type="ECO:0000256" key="5">
    <source>
        <dbReference type="ARBA" id="ARBA00023136"/>
    </source>
</evidence>
<evidence type="ECO:0000256" key="4">
    <source>
        <dbReference type="ARBA" id="ARBA00022989"/>
    </source>
</evidence>
<sequence length="793" mass="87698">MILNYVKIAWRNLLRHKLYSGINIFGLALGMACSLLIGLWVNDERSSNHFLPDLDRLYVVHYNLVREGEILTNLTTPGPLQEAIQKDIPQVESATKIADWPNLLVKPITPKQDQKTGKEQGYYATSGFFDVFRLPALAGNPKAALADPGQIVITRRMAEKYFAGGSALGEQLQLNNDKMYRVGAVIDDLPTASTLQFEWVANFSAFEKEWMKAWGDNPFQTYVRLKPASTAAQTEASMKGIYPRYTDWKSAKEGRIFPILQPLNEVYLYGNYQNGVPVGGRIEYVRIFSIVALFLLLIACINFMNLATARSALRAREIGVRKVIGALRSSLIGQFISESFVTSLLAVGLALSLVWIALPLFNTEFNKQLTLQPTDPALWLIVVGLVLLTGLLSGSYPAVFLSSLQPAKTLKGTLRLGTGPVLFRRALVIVQFTLSTSLIVGMIILGRQMQYLQTKNLGMDRENVVVIPLEGEILKPGRAELVRQRALRLSGVASAATVNHLPTNIQGGSGDLNWPGKDPGQKAEVSADFVGPDFAKMMNIKLLAGRDFQVNRPADSAGYLVNESAAKLMRMTNPIGKEIDFLRGKGPIIGLLQDFHLQSLHQKITPLILAFDDGNASYLLIKLKAGQTSPTLTSLERLIKQANPTYPFTYLFLDEAYGRLYSREQQVTTLINSFGVLAIFISCLGLFGLVAFMAEQRTKEIGIRKVLGASVTSLVTLLSKDFLKLILIAIVIASPIAWYAMNRWLQSFAYRIDLDWWVFALAGLLAVSIALLTISFQSVKAALMNPVKSLRSE</sequence>
<dbReference type="GO" id="GO:0022857">
    <property type="term" value="F:transmembrane transporter activity"/>
    <property type="evidence" value="ECO:0007669"/>
    <property type="project" value="TreeGrafter"/>
</dbReference>
<dbReference type="Pfam" id="PF12704">
    <property type="entry name" value="MacB_PCD"/>
    <property type="match status" value="2"/>
</dbReference>
<feature type="transmembrane region" description="Helical" evidence="6">
    <location>
        <begin position="378"/>
        <end position="401"/>
    </location>
</feature>
<evidence type="ECO:0000256" key="6">
    <source>
        <dbReference type="SAM" id="Phobius"/>
    </source>
</evidence>
<organism evidence="9 10">
    <name type="scientific">Spirosoma arboris</name>
    <dbReference type="NCBI Taxonomy" id="2682092"/>
    <lineage>
        <taxon>Bacteria</taxon>
        <taxon>Pseudomonadati</taxon>
        <taxon>Bacteroidota</taxon>
        <taxon>Cytophagia</taxon>
        <taxon>Cytophagales</taxon>
        <taxon>Cytophagaceae</taxon>
        <taxon>Spirosoma</taxon>
    </lineage>
</organism>
<proteinExistence type="predicted"/>
<feature type="transmembrane region" description="Helical" evidence="6">
    <location>
        <begin position="330"/>
        <end position="358"/>
    </location>
</feature>
<dbReference type="AlphaFoldDB" id="A0A7K1SCD6"/>
<evidence type="ECO:0000259" key="8">
    <source>
        <dbReference type="Pfam" id="PF12704"/>
    </source>
</evidence>
<feature type="transmembrane region" description="Helical" evidence="6">
    <location>
        <begin position="287"/>
        <end position="309"/>
    </location>
</feature>
<dbReference type="PANTHER" id="PTHR30572:SF18">
    <property type="entry name" value="ABC-TYPE MACROLIDE FAMILY EXPORT SYSTEM PERMEASE COMPONENT 2"/>
    <property type="match status" value="1"/>
</dbReference>
<dbReference type="Proteomes" id="UP000436006">
    <property type="component" value="Unassembled WGS sequence"/>
</dbReference>
<feature type="domain" description="ABC3 transporter permease C-terminal" evidence="7">
    <location>
        <begin position="673"/>
        <end position="786"/>
    </location>
</feature>
<dbReference type="Pfam" id="PF02687">
    <property type="entry name" value="FtsX"/>
    <property type="match status" value="2"/>
</dbReference>
<evidence type="ECO:0000256" key="2">
    <source>
        <dbReference type="ARBA" id="ARBA00022475"/>
    </source>
</evidence>
<comment type="caution">
    <text evidence="9">The sequence shown here is derived from an EMBL/GenBank/DDBJ whole genome shotgun (WGS) entry which is preliminary data.</text>
</comment>
<dbReference type="PROSITE" id="PS51257">
    <property type="entry name" value="PROKAR_LIPOPROTEIN"/>
    <property type="match status" value="1"/>
</dbReference>
<dbReference type="InterPro" id="IPR025857">
    <property type="entry name" value="MacB_PCD"/>
</dbReference>
<feature type="transmembrane region" description="Helical" evidence="6">
    <location>
        <begin position="756"/>
        <end position="776"/>
    </location>
</feature>
<dbReference type="InterPro" id="IPR050250">
    <property type="entry name" value="Macrolide_Exporter_MacB"/>
</dbReference>
<keyword evidence="10" id="KW-1185">Reference proteome</keyword>
<feature type="transmembrane region" description="Helical" evidence="6">
    <location>
        <begin position="670"/>
        <end position="694"/>
    </location>
</feature>
<feature type="domain" description="MacB-like periplasmic core" evidence="8">
    <location>
        <begin position="20"/>
        <end position="239"/>
    </location>
</feature>
<dbReference type="PANTHER" id="PTHR30572">
    <property type="entry name" value="MEMBRANE COMPONENT OF TRANSPORTER-RELATED"/>
    <property type="match status" value="1"/>
</dbReference>
<feature type="transmembrane region" description="Helical" evidence="6">
    <location>
        <begin position="722"/>
        <end position="741"/>
    </location>
</feature>
<evidence type="ECO:0000313" key="9">
    <source>
        <dbReference type="EMBL" id="MVM31477.1"/>
    </source>
</evidence>
<comment type="subcellular location">
    <subcellularLocation>
        <location evidence="1">Cell membrane</location>
        <topology evidence="1">Multi-pass membrane protein</topology>
    </subcellularLocation>
</comment>
<keyword evidence="3 6" id="KW-0812">Transmembrane</keyword>
<keyword evidence="2" id="KW-1003">Cell membrane</keyword>
<evidence type="ECO:0000256" key="1">
    <source>
        <dbReference type="ARBA" id="ARBA00004651"/>
    </source>
</evidence>
<accession>A0A7K1SCD6</accession>
<feature type="domain" description="ABC3 transporter permease C-terminal" evidence="7">
    <location>
        <begin position="290"/>
        <end position="406"/>
    </location>
</feature>